<evidence type="ECO:0000256" key="1">
    <source>
        <dbReference type="ARBA" id="ARBA00006525"/>
    </source>
</evidence>
<dbReference type="NCBIfam" id="TIGR00732">
    <property type="entry name" value="dprA"/>
    <property type="match status" value="1"/>
</dbReference>
<feature type="domain" description="Smf/DprA SLOG" evidence="2">
    <location>
        <begin position="92"/>
        <end position="301"/>
    </location>
</feature>
<accession>A0A242NS27</accession>
<comment type="caution">
    <text evidence="4">The sequence shown here is derived from an EMBL/GenBank/DDBJ whole genome shotgun (WGS) entry which is preliminary data.</text>
</comment>
<dbReference type="AlphaFoldDB" id="A0A242NS27"/>
<feature type="domain" description="DprA winged helix" evidence="3">
    <location>
        <begin position="325"/>
        <end position="371"/>
    </location>
</feature>
<dbReference type="InterPro" id="IPR003488">
    <property type="entry name" value="DprA"/>
</dbReference>
<dbReference type="Pfam" id="PF02481">
    <property type="entry name" value="DNA_processg_A"/>
    <property type="match status" value="1"/>
</dbReference>
<dbReference type="Proteomes" id="UP000194968">
    <property type="component" value="Unassembled WGS sequence"/>
</dbReference>
<evidence type="ECO:0000313" key="5">
    <source>
        <dbReference type="Proteomes" id="UP000194968"/>
    </source>
</evidence>
<evidence type="ECO:0000259" key="3">
    <source>
        <dbReference type="Pfam" id="PF17782"/>
    </source>
</evidence>
<evidence type="ECO:0000313" key="4">
    <source>
        <dbReference type="EMBL" id="OTQ48289.1"/>
    </source>
</evidence>
<dbReference type="InterPro" id="IPR041614">
    <property type="entry name" value="DprA_WH"/>
</dbReference>
<dbReference type="SUPFAM" id="SSF102405">
    <property type="entry name" value="MCP/YpsA-like"/>
    <property type="match status" value="1"/>
</dbReference>
<dbReference type="GO" id="GO:0009294">
    <property type="term" value="P:DNA-mediated transformation"/>
    <property type="evidence" value="ECO:0007669"/>
    <property type="project" value="InterPro"/>
</dbReference>
<protein>
    <submittedName>
        <fullName evidence="4">DNA protecting protein DprA</fullName>
    </submittedName>
</protein>
<proteinExistence type="inferred from homology"/>
<dbReference type="InterPro" id="IPR057666">
    <property type="entry name" value="DrpA_SLOG"/>
</dbReference>
<gene>
    <name evidence="4" type="ORF">B6D06_10405</name>
</gene>
<dbReference type="EMBL" id="NASK01000103">
    <property type="protein sequence ID" value="OTQ48289.1"/>
    <property type="molecule type" value="Genomic_DNA"/>
</dbReference>
<evidence type="ECO:0000259" key="2">
    <source>
        <dbReference type="Pfam" id="PF02481"/>
    </source>
</evidence>
<dbReference type="InterPro" id="IPR036388">
    <property type="entry name" value="WH-like_DNA-bd_sf"/>
</dbReference>
<dbReference type="Gene3D" id="1.10.10.10">
    <property type="entry name" value="Winged helix-like DNA-binding domain superfamily/Winged helix DNA-binding domain"/>
    <property type="match status" value="1"/>
</dbReference>
<sequence length="378" mass="42000">MVQAKDVYKRAVMSKYEFLLRISMLGHKRMGYFEKIGLYFSSGLPNKINNVPLLLEKIGICKTLQSHFFAISYLHFEPILDWLATTNPPKHLIAYCDSDYPTLLKQISSPPLLLFVMGNKQLLHSPQIAMVGSREFSEYGAQWGRYFAGELAINGLTVTSGLALGLDAICHRGALEVSGNTIAVLGSGLAQISPRSNVRLANDILSQNGAIISEFYPFEKARSEYFPRRNRIISGLSLGTFVVEASEKSGSLITARYALEQNRDVFALPGDIDNPNSHGSHYLIQQGAYLVTKPTDILEHYSGFLSSLNRQNNHENKECNTVLYPEIFAVIHHQPIAVDTIATLVDLPIPELTIKLLDMEIAGLIITVTGGYIRNRTI</sequence>
<name>A0A242NS27_9GAMM</name>
<dbReference type="PANTHER" id="PTHR43022:SF1">
    <property type="entry name" value="PROTEIN SMF"/>
    <property type="match status" value="1"/>
</dbReference>
<dbReference type="Gene3D" id="3.40.50.450">
    <property type="match status" value="1"/>
</dbReference>
<comment type="similarity">
    <text evidence="1">Belongs to the DprA/Smf family.</text>
</comment>
<reference evidence="4 5" key="1">
    <citation type="submission" date="2017-03" db="EMBL/GenBank/DDBJ databases">
        <title>Comparative genomics of honeybee gut symbionts reveal geographically distinct and subgroup specific antibiotic resistance.</title>
        <authorList>
            <person name="Ludvigsen J."/>
            <person name="Porcellato D."/>
            <person name="Labee-Lund T.M."/>
            <person name="Amdam G.V."/>
            <person name="Rudi K."/>
        </authorList>
    </citation>
    <scope>NUCLEOTIDE SEQUENCE [LARGE SCALE GENOMIC DNA]</scope>
    <source>
        <strain evidence="4 5">A-4-12</strain>
    </source>
</reference>
<dbReference type="PANTHER" id="PTHR43022">
    <property type="entry name" value="PROTEIN SMF"/>
    <property type="match status" value="1"/>
</dbReference>
<dbReference type="OrthoDB" id="9785707at2"/>
<organism evidence="4 5">
    <name type="scientific">Gilliamella apis</name>
    <dbReference type="NCBI Taxonomy" id="1970738"/>
    <lineage>
        <taxon>Bacteria</taxon>
        <taxon>Pseudomonadati</taxon>
        <taxon>Pseudomonadota</taxon>
        <taxon>Gammaproteobacteria</taxon>
        <taxon>Orbales</taxon>
        <taxon>Orbaceae</taxon>
        <taxon>Gilliamella</taxon>
    </lineage>
</organism>
<dbReference type="Pfam" id="PF17782">
    <property type="entry name" value="WHD_DprA"/>
    <property type="match status" value="1"/>
</dbReference>